<proteinExistence type="predicted"/>
<evidence type="ECO:0000256" key="1">
    <source>
        <dbReference type="SAM" id="Phobius"/>
    </source>
</evidence>
<evidence type="ECO:0000313" key="5">
    <source>
        <dbReference type="Proteomes" id="UP001143400"/>
    </source>
</evidence>
<sequence length="74" mass="8071">MSNVLKIFALLILAAGGYFAWYAAYAPNPNDQIGVAITRWMPAPIREWGCGKLNERFPNQAPTECSPAAQSTSI</sequence>
<dbReference type="Proteomes" id="UP000758856">
    <property type="component" value="Unassembled WGS sequence"/>
</dbReference>
<protein>
    <submittedName>
        <fullName evidence="2">Uncharacterized protein</fullName>
    </submittedName>
</protein>
<dbReference type="AlphaFoldDB" id="A0A9W6MRQ9"/>
<organism evidence="2 5">
    <name type="scientific">Methylopila capsulata</name>
    <dbReference type="NCBI Taxonomy" id="61654"/>
    <lineage>
        <taxon>Bacteria</taxon>
        <taxon>Pseudomonadati</taxon>
        <taxon>Pseudomonadota</taxon>
        <taxon>Alphaproteobacteria</taxon>
        <taxon>Hyphomicrobiales</taxon>
        <taxon>Methylopilaceae</taxon>
        <taxon>Methylopila</taxon>
    </lineage>
</organism>
<keyword evidence="1" id="KW-0472">Membrane</keyword>
<keyword evidence="1" id="KW-0812">Transmembrane</keyword>
<reference evidence="3 4" key="2">
    <citation type="submission" date="2021-01" db="EMBL/GenBank/DDBJ databases">
        <title>Genomic Encyclopedia of Type Strains, Phase IV (KMG-IV): sequencing the most valuable type-strain genomes for metagenomic binning, comparative biology and taxonomic classification.</title>
        <authorList>
            <person name="Goeker M."/>
        </authorList>
    </citation>
    <scope>NUCLEOTIDE SEQUENCE [LARGE SCALE GENOMIC DNA]</scope>
    <source>
        <strain evidence="3 4">DSM 6130</strain>
    </source>
</reference>
<evidence type="ECO:0000313" key="4">
    <source>
        <dbReference type="Proteomes" id="UP000758856"/>
    </source>
</evidence>
<gene>
    <name evidence="2" type="ORF">GCM10008170_14580</name>
    <name evidence="3" type="ORF">JOD31_000359</name>
</gene>
<accession>A0A9W6MRQ9</accession>
<dbReference type="EMBL" id="JAFBCY010000001">
    <property type="protein sequence ID" value="MBM7850147.1"/>
    <property type="molecule type" value="Genomic_DNA"/>
</dbReference>
<evidence type="ECO:0000313" key="3">
    <source>
        <dbReference type="EMBL" id="MBM7850147.1"/>
    </source>
</evidence>
<dbReference type="Proteomes" id="UP001143400">
    <property type="component" value="Unassembled WGS sequence"/>
</dbReference>
<reference evidence="2" key="3">
    <citation type="submission" date="2023-01" db="EMBL/GenBank/DDBJ databases">
        <authorList>
            <person name="Sun Q."/>
            <person name="Evtushenko L."/>
        </authorList>
    </citation>
    <scope>NUCLEOTIDE SEQUENCE</scope>
    <source>
        <strain evidence="2">VKM B-1606</strain>
    </source>
</reference>
<keyword evidence="1" id="KW-1133">Transmembrane helix</keyword>
<name>A0A9W6MRQ9_9HYPH</name>
<comment type="caution">
    <text evidence="2">The sequence shown here is derived from an EMBL/GenBank/DDBJ whole genome shotgun (WGS) entry which is preliminary data.</text>
</comment>
<evidence type="ECO:0000313" key="2">
    <source>
        <dbReference type="EMBL" id="GLK55439.1"/>
    </source>
</evidence>
<keyword evidence="4" id="KW-1185">Reference proteome</keyword>
<feature type="transmembrane region" description="Helical" evidence="1">
    <location>
        <begin position="7"/>
        <end position="25"/>
    </location>
</feature>
<dbReference type="RefSeq" id="WP_204948604.1">
    <property type="nucleotide sequence ID" value="NZ_BSFF01000002.1"/>
</dbReference>
<reference evidence="2" key="1">
    <citation type="journal article" date="2014" name="Int. J. Syst. Evol. Microbiol.">
        <title>Complete genome sequence of Corynebacterium casei LMG S-19264T (=DSM 44701T), isolated from a smear-ripened cheese.</title>
        <authorList>
            <consortium name="US DOE Joint Genome Institute (JGI-PGF)"/>
            <person name="Walter F."/>
            <person name="Albersmeier A."/>
            <person name="Kalinowski J."/>
            <person name="Ruckert C."/>
        </authorList>
    </citation>
    <scope>NUCLEOTIDE SEQUENCE</scope>
    <source>
        <strain evidence="2">VKM B-1606</strain>
    </source>
</reference>
<dbReference type="EMBL" id="BSFF01000002">
    <property type="protein sequence ID" value="GLK55439.1"/>
    <property type="molecule type" value="Genomic_DNA"/>
</dbReference>